<evidence type="ECO:0000256" key="2">
    <source>
        <dbReference type="ARBA" id="ARBA00022676"/>
    </source>
</evidence>
<evidence type="ECO:0000256" key="6">
    <source>
        <dbReference type="ARBA" id="ARBA00030350"/>
    </source>
</evidence>
<feature type="transmembrane region" description="Helical" evidence="8">
    <location>
        <begin position="32"/>
        <end position="54"/>
    </location>
</feature>
<dbReference type="RefSeq" id="XP_015893111.2">
    <property type="nucleotide sequence ID" value="XM_016037625.4"/>
</dbReference>
<sequence>MKKKKRDNSNVIAGIFLGATFIRRQRSFHGHMWPLISAFFGFLLLLLVSFSLLVPSPILHSQNHHLSLLRQPRHHSSHDEVAAELRSNLDPDTVFRVPAGGGSFGRDLWRTTQSELYCGCSNASRNFASANVKTHPNRYLLIATSGGLNQQRTGITDAVVAAYILNATLVVPKLDQKSFWKDTSNFADIFDVDRFISFLSKDVEIIKQLPDKGGKPLTPRSMRVPRKCTPKCYQNRVLPVLIKKHVVQLSKFDYRLSNKLDKDLQKLRCRVNYHALKFTDSILEMGKKLVERMRMRSKHFIALHLRFEPDMLAFSGCDYGGGEKERQELGAIRSRWKSLHASNPDKVRRNGRCPLTPEEVGLMLRALGFGSDVHLYVASGEVYGGEETLAPLKELFPNYHSKDTLASKEELAPFSSFSSRMAALDFIVSDESDVFVTNNNGNMARMLAGRRRYFGHKPTIRPNAKKLYKLFMNRNNMTWEEFASRIRTNQIGFMGAPNEVKPGRGEFHENPSSCICELSAAKAKEIANPENQNHDSHKIDKDDITDKDTSDSTDGHISDDEQDWSEMDYMDNASRLQGKGQPNATDSDSGFVLKSELSELDEFFSD</sequence>
<dbReference type="RefSeq" id="XP_015893113.2">
    <property type="nucleotide sequence ID" value="XM_016037627.4"/>
</dbReference>
<dbReference type="PIRSF" id="PIRSF009360">
    <property type="entry name" value="UCP009360"/>
    <property type="match status" value="1"/>
</dbReference>
<organism evidence="9 10">
    <name type="scientific">Ziziphus jujuba</name>
    <name type="common">Chinese jujube</name>
    <name type="synonym">Ziziphus sativa</name>
    <dbReference type="NCBI Taxonomy" id="326968"/>
    <lineage>
        <taxon>Eukaryota</taxon>
        <taxon>Viridiplantae</taxon>
        <taxon>Streptophyta</taxon>
        <taxon>Embryophyta</taxon>
        <taxon>Tracheophyta</taxon>
        <taxon>Spermatophyta</taxon>
        <taxon>Magnoliopsida</taxon>
        <taxon>eudicotyledons</taxon>
        <taxon>Gunneridae</taxon>
        <taxon>Pentapetalae</taxon>
        <taxon>rosids</taxon>
        <taxon>fabids</taxon>
        <taxon>Rosales</taxon>
        <taxon>Rhamnaceae</taxon>
        <taxon>Paliureae</taxon>
        <taxon>Ziziphus</taxon>
    </lineage>
</organism>
<dbReference type="PANTHER" id="PTHR31818:SF1">
    <property type="entry name" value="O-FUCOSYLTRANSFERASE 16"/>
    <property type="match status" value="1"/>
</dbReference>
<gene>
    <name evidence="10 11 12 13" type="primary">LOC107427250</name>
</gene>
<comment type="similarity">
    <text evidence="1">Belongs to the glycosyltransferase GT106 family.</text>
</comment>
<evidence type="ECO:0000313" key="9">
    <source>
        <dbReference type="Proteomes" id="UP001652623"/>
    </source>
</evidence>
<dbReference type="InterPro" id="IPR024709">
    <property type="entry name" value="FucosylTrfase_pln"/>
</dbReference>
<dbReference type="AlphaFoldDB" id="A0A6P4AA84"/>
<accession>A0A6P4AA84</accession>
<evidence type="ECO:0000313" key="12">
    <source>
        <dbReference type="RefSeq" id="XP_015893113.2"/>
    </source>
</evidence>
<name>A0A6P4AA84_ZIZJJ</name>
<keyword evidence="8" id="KW-0812">Transmembrane</keyword>
<evidence type="ECO:0000313" key="10">
    <source>
        <dbReference type="RefSeq" id="XP_015893111.2"/>
    </source>
</evidence>
<feature type="region of interest" description="Disordered" evidence="7">
    <location>
        <begin position="528"/>
        <end position="591"/>
    </location>
</feature>
<dbReference type="RefSeq" id="XP_015893114.2">
    <property type="nucleotide sequence ID" value="XM_016037628.4"/>
</dbReference>
<dbReference type="GO" id="GO:0016757">
    <property type="term" value="F:glycosyltransferase activity"/>
    <property type="evidence" value="ECO:0007669"/>
    <property type="project" value="UniProtKB-KW"/>
</dbReference>
<keyword evidence="9" id="KW-1185">Reference proteome</keyword>
<keyword evidence="8" id="KW-1133">Transmembrane helix</keyword>
<keyword evidence="3" id="KW-0808">Transferase</keyword>
<dbReference type="Proteomes" id="UP001652623">
    <property type="component" value="Chromosome 9"/>
</dbReference>
<evidence type="ECO:0000256" key="5">
    <source>
        <dbReference type="ARBA" id="ARBA00023277"/>
    </source>
</evidence>
<dbReference type="InterPro" id="IPR019378">
    <property type="entry name" value="GDP-Fuc_O-FucTrfase"/>
</dbReference>
<keyword evidence="5" id="KW-0119">Carbohydrate metabolism</keyword>
<feature type="compositionally biased region" description="Basic and acidic residues" evidence="7">
    <location>
        <begin position="528"/>
        <end position="559"/>
    </location>
</feature>
<feature type="compositionally biased region" description="Acidic residues" evidence="7">
    <location>
        <begin position="560"/>
        <end position="569"/>
    </location>
</feature>
<evidence type="ECO:0000313" key="11">
    <source>
        <dbReference type="RefSeq" id="XP_015893112.2"/>
    </source>
</evidence>
<proteinExistence type="inferred from homology"/>
<evidence type="ECO:0000256" key="8">
    <source>
        <dbReference type="SAM" id="Phobius"/>
    </source>
</evidence>
<dbReference type="RefSeq" id="XP_015893112.2">
    <property type="nucleotide sequence ID" value="XM_016037626.4"/>
</dbReference>
<dbReference type="CDD" id="cd11299">
    <property type="entry name" value="O-FucT_plant"/>
    <property type="match status" value="1"/>
</dbReference>
<dbReference type="Pfam" id="PF10250">
    <property type="entry name" value="O-FucT"/>
    <property type="match status" value="1"/>
</dbReference>
<keyword evidence="4" id="KW-0294">Fucose metabolism</keyword>
<keyword evidence="8" id="KW-0472">Membrane</keyword>
<evidence type="ECO:0000256" key="1">
    <source>
        <dbReference type="ARBA" id="ARBA00007737"/>
    </source>
</evidence>
<dbReference type="GeneID" id="107427250"/>
<dbReference type="PANTHER" id="PTHR31818">
    <property type="entry name" value="O-FUCOSYLTRANSFERASE 16"/>
    <property type="match status" value="1"/>
</dbReference>
<evidence type="ECO:0000313" key="13">
    <source>
        <dbReference type="RefSeq" id="XP_015893114.2"/>
    </source>
</evidence>
<protein>
    <recommendedName>
        <fullName evidence="6">O-fucosyltransferase family protein</fullName>
    </recommendedName>
</protein>
<evidence type="ECO:0000256" key="7">
    <source>
        <dbReference type="SAM" id="MobiDB-lite"/>
    </source>
</evidence>
<dbReference type="GO" id="GO:0006004">
    <property type="term" value="P:fucose metabolic process"/>
    <property type="evidence" value="ECO:0007669"/>
    <property type="project" value="UniProtKB-KW"/>
</dbReference>
<reference evidence="10 11" key="1">
    <citation type="submission" date="2025-05" db="UniProtKB">
        <authorList>
            <consortium name="RefSeq"/>
        </authorList>
    </citation>
    <scope>IDENTIFICATION</scope>
    <source>
        <tissue evidence="10 11">Seedling</tissue>
    </source>
</reference>
<dbReference type="KEGG" id="zju:107427250"/>
<keyword evidence="2" id="KW-0328">Glycosyltransferase</keyword>
<evidence type="ECO:0000256" key="4">
    <source>
        <dbReference type="ARBA" id="ARBA00023253"/>
    </source>
</evidence>
<evidence type="ECO:0000256" key="3">
    <source>
        <dbReference type="ARBA" id="ARBA00022679"/>
    </source>
</evidence>